<feature type="domain" description="Integral membrane bound transporter" evidence="6">
    <location>
        <begin position="47"/>
        <end position="168"/>
    </location>
</feature>
<organism evidence="7 8">
    <name type="scientific">Gordonia lacunae</name>
    <dbReference type="NCBI Taxonomy" id="417102"/>
    <lineage>
        <taxon>Bacteria</taxon>
        <taxon>Bacillati</taxon>
        <taxon>Actinomycetota</taxon>
        <taxon>Actinomycetes</taxon>
        <taxon>Mycobacteriales</taxon>
        <taxon>Gordoniaceae</taxon>
        <taxon>Gordonia</taxon>
    </lineage>
</organism>
<evidence type="ECO:0000256" key="4">
    <source>
        <dbReference type="ARBA" id="ARBA00023136"/>
    </source>
</evidence>
<feature type="transmembrane region" description="Helical" evidence="5">
    <location>
        <begin position="135"/>
        <end position="152"/>
    </location>
</feature>
<evidence type="ECO:0000256" key="5">
    <source>
        <dbReference type="SAM" id="Phobius"/>
    </source>
</evidence>
<evidence type="ECO:0000259" key="6">
    <source>
        <dbReference type="Pfam" id="PF13515"/>
    </source>
</evidence>
<reference evidence="7 8" key="1">
    <citation type="submission" date="2017-05" db="EMBL/GenBank/DDBJ databases">
        <title>Biotechnological potential of actinobacteria isolated from South African environments.</title>
        <authorList>
            <person name="Le Roes-Hill M."/>
            <person name="Prins A."/>
            <person name="Durrell K.A."/>
        </authorList>
    </citation>
    <scope>NUCLEOTIDE SEQUENCE [LARGE SCALE GENOMIC DNA]</scope>
    <source>
        <strain evidence="7">BS2</strain>
    </source>
</reference>
<evidence type="ECO:0000313" key="7">
    <source>
        <dbReference type="EMBL" id="OUC80219.1"/>
    </source>
</evidence>
<evidence type="ECO:0000256" key="3">
    <source>
        <dbReference type="ARBA" id="ARBA00022989"/>
    </source>
</evidence>
<keyword evidence="8" id="KW-1185">Reference proteome</keyword>
<dbReference type="EMBL" id="NGFO01000003">
    <property type="protein sequence ID" value="OUC80219.1"/>
    <property type="molecule type" value="Genomic_DNA"/>
</dbReference>
<accession>A0A243QEM5</accession>
<evidence type="ECO:0000313" key="8">
    <source>
        <dbReference type="Proteomes" id="UP000194632"/>
    </source>
</evidence>
<gene>
    <name evidence="7" type="ORF">CA982_03210</name>
</gene>
<dbReference type="AlphaFoldDB" id="A0A243QEM5"/>
<dbReference type="Pfam" id="PF13515">
    <property type="entry name" value="FUSC_2"/>
    <property type="match status" value="1"/>
</dbReference>
<feature type="transmembrane region" description="Helical" evidence="5">
    <location>
        <begin position="55"/>
        <end position="74"/>
    </location>
</feature>
<dbReference type="Proteomes" id="UP000194632">
    <property type="component" value="Unassembled WGS sequence"/>
</dbReference>
<protein>
    <recommendedName>
        <fullName evidence="6">Integral membrane bound transporter domain-containing protein</fullName>
    </recommendedName>
</protein>
<feature type="transmembrane region" description="Helical" evidence="5">
    <location>
        <begin position="31"/>
        <end position="49"/>
    </location>
</feature>
<sequence>MASTAANPSYPRRVFNAMPAPLKNRLRRLRVSLVPIVQCALAAGVSWWIAVEIFIHPDPFFAPIAAVISLGLSLGQRWRRAAELVGGVAIGILVGDLFISLVGEGAWQIMVVVALAMTVAVFLDDGPLVPMQAASSAALVATLLPPGGVAGFHRALDALIGGLVGILVGALLPVNPASRARRDAAGVLATVRDAARQLATGLRERDEELIAAALESGRGTQAAINKMRSDMTGGREVTRISPLYWGSRMRLDRISATADPIDNAVRNFRIIARRSLGMTQRGVPVLPELIEIIDDLAGAFEVLRAMMMADPGEEPDQADAARVIRSIVRKARIDLVTNSDLSEAALLAEIRSLLVDLLMTAGLRRSSALATLRS</sequence>
<keyword evidence="4 5" id="KW-0472">Membrane</keyword>
<name>A0A243QEM5_9ACTN</name>
<keyword evidence="2 5" id="KW-0812">Transmembrane</keyword>
<feature type="transmembrane region" description="Helical" evidence="5">
    <location>
        <begin position="81"/>
        <end position="99"/>
    </location>
</feature>
<feature type="transmembrane region" description="Helical" evidence="5">
    <location>
        <begin position="158"/>
        <end position="174"/>
    </location>
</feature>
<keyword evidence="3 5" id="KW-1133">Transmembrane helix</keyword>
<comment type="caution">
    <text evidence="7">The sequence shown here is derived from an EMBL/GenBank/DDBJ whole genome shotgun (WGS) entry which is preliminary data.</text>
</comment>
<proteinExistence type="predicted"/>
<feature type="transmembrane region" description="Helical" evidence="5">
    <location>
        <begin position="105"/>
        <end position="123"/>
    </location>
</feature>
<evidence type="ECO:0000256" key="1">
    <source>
        <dbReference type="ARBA" id="ARBA00004141"/>
    </source>
</evidence>
<comment type="subcellular location">
    <subcellularLocation>
        <location evidence="1">Membrane</location>
        <topology evidence="1">Multi-pass membrane protein</topology>
    </subcellularLocation>
</comment>
<dbReference type="RefSeq" id="WP_086533916.1">
    <property type="nucleotide sequence ID" value="NZ_JBLKRZ010000001.1"/>
</dbReference>
<evidence type="ECO:0000256" key="2">
    <source>
        <dbReference type="ARBA" id="ARBA00022692"/>
    </source>
</evidence>
<dbReference type="InterPro" id="IPR049453">
    <property type="entry name" value="Memb_transporter_dom"/>
</dbReference>
<dbReference type="GO" id="GO:0016020">
    <property type="term" value="C:membrane"/>
    <property type="evidence" value="ECO:0007669"/>
    <property type="project" value="UniProtKB-SubCell"/>
</dbReference>
<dbReference type="OrthoDB" id="5198202at2"/>
<dbReference type="STRING" id="417102.CA982_03210"/>